<keyword evidence="1" id="KW-1133">Transmembrane helix</keyword>
<reference evidence="2 3" key="1">
    <citation type="journal article" date="2015" name="Nature">
        <title>rRNA introns, odd ribosomes, and small enigmatic genomes across a large radiation of phyla.</title>
        <authorList>
            <person name="Brown C.T."/>
            <person name="Hug L.A."/>
            <person name="Thomas B.C."/>
            <person name="Sharon I."/>
            <person name="Castelle C.J."/>
            <person name="Singh A."/>
            <person name="Wilkins M.J."/>
            <person name="Williams K.H."/>
            <person name="Banfield J.F."/>
        </authorList>
    </citation>
    <scope>NUCLEOTIDE SEQUENCE [LARGE SCALE GENOMIC DNA]</scope>
</reference>
<gene>
    <name evidence="2" type="ORF">UV00_C0007G0016</name>
</gene>
<protein>
    <submittedName>
        <fullName evidence="2">Uncharacterized protein</fullName>
    </submittedName>
</protein>
<dbReference type="Proteomes" id="UP000033847">
    <property type="component" value="Unassembled WGS sequence"/>
</dbReference>
<feature type="transmembrane region" description="Helical" evidence="1">
    <location>
        <begin position="12"/>
        <end position="29"/>
    </location>
</feature>
<comment type="caution">
    <text evidence="2">The sequence shown here is derived from an EMBL/GenBank/DDBJ whole genome shotgun (WGS) entry which is preliminary data.</text>
</comment>
<name>A0A0G0YP31_UNCKA</name>
<keyword evidence="1" id="KW-0812">Transmembrane</keyword>
<evidence type="ECO:0000313" key="2">
    <source>
        <dbReference type="EMBL" id="KKS38435.1"/>
    </source>
</evidence>
<dbReference type="AlphaFoldDB" id="A0A0G0YP31"/>
<evidence type="ECO:0000256" key="1">
    <source>
        <dbReference type="SAM" id="Phobius"/>
    </source>
</evidence>
<proteinExistence type="predicted"/>
<evidence type="ECO:0000313" key="3">
    <source>
        <dbReference type="Proteomes" id="UP000033847"/>
    </source>
</evidence>
<keyword evidence="1" id="KW-0472">Membrane</keyword>
<accession>A0A0G0YP31</accession>
<sequence>MNKYFKSLKKYYPYIGLLIVGVLFLSIYGTKKPKPTGTPATFSTEKQKFVETIAVDSSIGKNLVDVEEATPELELKGTEALRGGLTLSRFRDSKNNTAVQIITDERGKVLSMTRTPVSEIERNVDDLLKNLGLGTPGSVMYPTRSSIGTVYVYPDSGVAIVFNEVSRGVYYVINFEIMPLTKFKQVFSEQFQDTPDETAY</sequence>
<organism evidence="2 3">
    <name type="scientific">candidate division WWE3 bacterium GW2011_GWF1_42_14</name>
    <dbReference type="NCBI Taxonomy" id="1619138"/>
    <lineage>
        <taxon>Bacteria</taxon>
        <taxon>Katanobacteria</taxon>
    </lineage>
</organism>
<dbReference type="EMBL" id="LCCU01000007">
    <property type="protein sequence ID" value="KKS38435.1"/>
    <property type="molecule type" value="Genomic_DNA"/>
</dbReference>